<protein>
    <recommendedName>
        <fullName evidence="3">PadR family transcriptional regulator</fullName>
    </recommendedName>
</protein>
<dbReference type="EMBL" id="BMNK01000008">
    <property type="protein sequence ID" value="GGP09667.1"/>
    <property type="molecule type" value="Genomic_DNA"/>
</dbReference>
<dbReference type="Proteomes" id="UP000660745">
    <property type="component" value="Unassembled WGS sequence"/>
</dbReference>
<gene>
    <name evidence="1" type="ORF">GCM10012278_46040</name>
</gene>
<reference evidence="1" key="1">
    <citation type="journal article" date="2014" name="Int. J. Syst. Evol. Microbiol.">
        <title>Complete genome sequence of Corynebacterium casei LMG S-19264T (=DSM 44701T), isolated from a smear-ripened cheese.</title>
        <authorList>
            <consortium name="US DOE Joint Genome Institute (JGI-PGF)"/>
            <person name="Walter F."/>
            <person name="Albersmeier A."/>
            <person name="Kalinowski J."/>
            <person name="Ruckert C."/>
        </authorList>
    </citation>
    <scope>NUCLEOTIDE SEQUENCE</scope>
    <source>
        <strain evidence="1">CGMCC 4.7430</strain>
    </source>
</reference>
<dbReference type="InterPro" id="IPR036390">
    <property type="entry name" value="WH_DNA-bd_sf"/>
</dbReference>
<keyword evidence="2" id="KW-1185">Reference proteome</keyword>
<sequence length="108" mass="12114">MTMPERLTEPFIDVAEVLWRSPHGLHGYEIKKQTMRLAPTVYNNLDRLTGLGWAIGSFELRNPTPGRPPRQTFELTPEGRTQVEKLLIAWGRIPSSRLGMASDAGGDL</sequence>
<evidence type="ECO:0000313" key="1">
    <source>
        <dbReference type="EMBL" id="GGP09667.1"/>
    </source>
</evidence>
<proteinExistence type="predicted"/>
<name>A0A918E668_9ACTN</name>
<dbReference type="InterPro" id="IPR036388">
    <property type="entry name" value="WH-like_DNA-bd_sf"/>
</dbReference>
<evidence type="ECO:0000313" key="2">
    <source>
        <dbReference type="Proteomes" id="UP000660745"/>
    </source>
</evidence>
<dbReference type="RefSeq" id="WP_189140767.1">
    <property type="nucleotide sequence ID" value="NZ_BMNK01000008.1"/>
</dbReference>
<accession>A0A918E668</accession>
<comment type="caution">
    <text evidence="1">The sequence shown here is derived from an EMBL/GenBank/DDBJ whole genome shotgun (WGS) entry which is preliminary data.</text>
</comment>
<dbReference type="AlphaFoldDB" id="A0A918E668"/>
<dbReference type="Gene3D" id="1.10.10.10">
    <property type="entry name" value="Winged helix-like DNA-binding domain superfamily/Winged helix DNA-binding domain"/>
    <property type="match status" value="1"/>
</dbReference>
<evidence type="ECO:0008006" key="3">
    <source>
        <dbReference type="Google" id="ProtNLM"/>
    </source>
</evidence>
<reference evidence="1" key="2">
    <citation type="submission" date="2020-09" db="EMBL/GenBank/DDBJ databases">
        <authorList>
            <person name="Sun Q."/>
            <person name="Zhou Y."/>
        </authorList>
    </citation>
    <scope>NUCLEOTIDE SEQUENCE</scope>
    <source>
        <strain evidence="1">CGMCC 4.7430</strain>
    </source>
</reference>
<organism evidence="1 2">
    <name type="scientific">Nonomuraea glycinis</name>
    <dbReference type="NCBI Taxonomy" id="2047744"/>
    <lineage>
        <taxon>Bacteria</taxon>
        <taxon>Bacillati</taxon>
        <taxon>Actinomycetota</taxon>
        <taxon>Actinomycetes</taxon>
        <taxon>Streptosporangiales</taxon>
        <taxon>Streptosporangiaceae</taxon>
        <taxon>Nonomuraea</taxon>
    </lineage>
</organism>
<dbReference type="SUPFAM" id="SSF46785">
    <property type="entry name" value="Winged helix' DNA-binding domain"/>
    <property type="match status" value="1"/>
</dbReference>